<dbReference type="SUPFAM" id="SSF56784">
    <property type="entry name" value="HAD-like"/>
    <property type="match status" value="1"/>
</dbReference>
<gene>
    <name evidence="1" type="ORF">GAGA_2637</name>
</gene>
<keyword evidence="2" id="KW-1185">Reference proteome</keyword>
<dbReference type="InterPro" id="IPR036412">
    <property type="entry name" value="HAD-like_sf"/>
</dbReference>
<dbReference type="Proteomes" id="UP000008372">
    <property type="component" value="Unassembled WGS sequence"/>
</dbReference>
<reference evidence="1 2" key="1">
    <citation type="journal article" date="2014" name="Environ. Microbiol.">
        <title>Comparative genomics of the marine bacterial genus Glaciecola reveals the high degree of genomic diversity and genomic characteristic for cold adaptation.</title>
        <authorList>
            <person name="Qin Q.L."/>
            <person name="Xie B.B."/>
            <person name="Yu Y."/>
            <person name="Shu Y.L."/>
            <person name="Rong J.C."/>
            <person name="Zhang Y.J."/>
            <person name="Zhao D.L."/>
            <person name="Chen X.L."/>
            <person name="Zhang X.Y."/>
            <person name="Chen B."/>
            <person name="Zhou B.C."/>
            <person name="Zhang Y.Z."/>
        </authorList>
    </citation>
    <scope>NUCLEOTIDE SEQUENCE [LARGE SCALE GENOMIC DNA]</scope>
    <source>
        <strain evidence="1 2">NO2</strain>
    </source>
</reference>
<accession>A0ABQ0I820</accession>
<dbReference type="EMBL" id="BAEK01000038">
    <property type="protein sequence ID" value="GAC05481.1"/>
    <property type="molecule type" value="Genomic_DNA"/>
</dbReference>
<dbReference type="Gene3D" id="1.10.150.400">
    <property type="match status" value="1"/>
</dbReference>
<organism evidence="1 2">
    <name type="scientific">Paraglaciecola agarilytica NO2</name>
    <dbReference type="NCBI Taxonomy" id="1125747"/>
    <lineage>
        <taxon>Bacteria</taxon>
        <taxon>Pseudomonadati</taxon>
        <taxon>Pseudomonadota</taxon>
        <taxon>Gammaproteobacteria</taxon>
        <taxon>Alteromonadales</taxon>
        <taxon>Alteromonadaceae</taxon>
        <taxon>Paraglaciecola</taxon>
    </lineage>
</organism>
<comment type="caution">
    <text evidence="1">The sequence shown here is derived from an EMBL/GenBank/DDBJ whole genome shotgun (WGS) entry which is preliminary data.</text>
</comment>
<proteinExistence type="predicted"/>
<dbReference type="Gene3D" id="3.40.50.1000">
    <property type="entry name" value="HAD superfamily/HAD-like"/>
    <property type="match status" value="1"/>
</dbReference>
<evidence type="ECO:0000313" key="1">
    <source>
        <dbReference type="EMBL" id="GAC05481.1"/>
    </source>
</evidence>
<evidence type="ECO:0000313" key="2">
    <source>
        <dbReference type="Proteomes" id="UP000008372"/>
    </source>
</evidence>
<protein>
    <submittedName>
        <fullName evidence="1">Uncharacterized protein</fullName>
    </submittedName>
</protein>
<sequence length="763" mass="87358">MSDMVDEILKHVLSEGFKTVSFDVFDTLVFRRCACPKEVFSNSLAFLQSHVNMTMDKGEYGELRVQAERQAKRNTLSGEVSLEQIYVNMPFLEETSAALLQAELAAEKCFGYVYAPMQQLIAKLQKQGVKVFLVSDMYLSRAQIRECFFSRYPDLQNLPLYVSSEYELNKASGLAFDNLSKLHQIDKASWYHIGDNPLSDYRMPIKMGIQAKCLAPQIDSTKIMHLESVLFPDKQHFNSIRMLAATHNSDINEPIACDIGSLVWGPVLLSFVDWVIDQTVKANSSCILCFMREAEVFTPLIELRLQHRNVNHISVKKLYASRKSTFWPAIDVKHKNWFEDLIYILVQRRGYTVDDFYRDFQLNHDDLHAKHKHVLVRDADGCYFQGKNLLKQLTSDARTNMLAVKHYIEQQRLLFLRYYEHHIGEALDDCTVVDLGNGGTIHHHLEAILKRKSANNLLLYSSERIYRFSATTKYSSYISVNSSSSQVRQILSRSPECIEPFLVGDCGTTLGYKNNECGTPILADKLELNSAPVNSFMKGVLGYFRLHHDLAVEPIQVEQVVPILYRYVQLPTMKEAQLFTRIFHQDNFGSNDAYPVITSAQIEQVKKVGLDHFYHEFCRRPRVKLGRIHWPQSVMTLLSEKFLVQQHGLMSMDVDSDVLGLLESILESGWQSFSIYGAGEFFEKLLPYLYKNNLEIVDVIDRKVEMSGTFNAAGFDVISLEAAFKNRVERIVISSLAFKDEIARNIYEQSVKHGGARVEVLSL</sequence>
<dbReference type="CDD" id="cd01427">
    <property type="entry name" value="HAD_like"/>
    <property type="match status" value="1"/>
</dbReference>
<dbReference type="Gene3D" id="3.40.50.720">
    <property type="entry name" value="NAD(P)-binding Rossmann-like Domain"/>
    <property type="match status" value="1"/>
</dbReference>
<name>A0ABQ0I820_9ALTE</name>
<dbReference type="InterPro" id="IPR023214">
    <property type="entry name" value="HAD_sf"/>
</dbReference>